<proteinExistence type="predicted"/>
<gene>
    <name evidence="2" type="ORF">V5O48_011473</name>
</gene>
<organism evidence="2 3">
    <name type="scientific">Marasmius crinis-equi</name>
    <dbReference type="NCBI Taxonomy" id="585013"/>
    <lineage>
        <taxon>Eukaryota</taxon>
        <taxon>Fungi</taxon>
        <taxon>Dikarya</taxon>
        <taxon>Basidiomycota</taxon>
        <taxon>Agaricomycotina</taxon>
        <taxon>Agaricomycetes</taxon>
        <taxon>Agaricomycetidae</taxon>
        <taxon>Agaricales</taxon>
        <taxon>Marasmiineae</taxon>
        <taxon>Marasmiaceae</taxon>
        <taxon>Marasmius</taxon>
    </lineage>
</organism>
<dbReference type="Gene3D" id="3.80.10.10">
    <property type="entry name" value="Ribonuclease Inhibitor"/>
    <property type="match status" value="1"/>
</dbReference>
<name>A0ABR3F5K1_9AGAR</name>
<evidence type="ECO:0000313" key="3">
    <source>
        <dbReference type="Proteomes" id="UP001465976"/>
    </source>
</evidence>
<keyword evidence="1" id="KW-0175">Coiled coil</keyword>
<reference evidence="2 3" key="1">
    <citation type="submission" date="2024-02" db="EMBL/GenBank/DDBJ databases">
        <title>A draft genome for the cacao thread blight pathogen Marasmius crinis-equi.</title>
        <authorList>
            <person name="Cohen S.P."/>
            <person name="Baruah I.K."/>
            <person name="Amoako-Attah I."/>
            <person name="Bukari Y."/>
            <person name="Meinhardt L.W."/>
            <person name="Bailey B.A."/>
        </authorList>
    </citation>
    <scope>NUCLEOTIDE SEQUENCE [LARGE SCALE GENOMIC DNA]</scope>
    <source>
        <strain evidence="2 3">GH-76</strain>
    </source>
</reference>
<sequence>MSQMITCPHCMTSIDGSSVAAMKPIQAPPVAENLVDSNEPPLHTFQHLTDKLNEARSRLEFVKDEVARMEQNIRVFSEERDRLEGFVATYKRVLNPVRRLPDEVLRGIFWACVDDEDLRIELYLKLKGLDFDPDSLSPKGMSWTLGQVSHCWREVALSYPSLWSSVDIKFPPSGSSKEIFHKMAAQLVRQLRRSETSMLSVTLNSTHTLDNSNSLLLAICSHSRRWESLRAKLSSQNICILDDLIGGGTPNLRRLYLQGWDYPAGLGEVSMFQASPKLHDVTVEYSTGLDYLYLPWSRITRLRLRVVGSTAQSSSPANYSYLCNMPNLKSLYIFATNFDGGMPEVSLPFLRYLAIHWKASSGIQTFLERIHASNLQELRIHAPNVPMSEFEIPARLTQTLRSLCLDMGRLKCVQSLTNAPLLESLSLRNPRYEIISDLAARDPSTGTLQSFPRLRDVGLYAPTPIACDDPSLLQLLDSRFRLQPNIDTTTITEELRLRKVRIHRNVSLQESTLQQLEAMAAQGLQVDTSPK</sequence>
<protein>
    <recommendedName>
        <fullName evidence="4">F-box domain-containing protein</fullName>
    </recommendedName>
</protein>
<evidence type="ECO:0000256" key="1">
    <source>
        <dbReference type="SAM" id="Coils"/>
    </source>
</evidence>
<feature type="coiled-coil region" evidence="1">
    <location>
        <begin position="45"/>
        <end position="79"/>
    </location>
</feature>
<dbReference type="InterPro" id="IPR032675">
    <property type="entry name" value="LRR_dom_sf"/>
</dbReference>
<evidence type="ECO:0000313" key="2">
    <source>
        <dbReference type="EMBL" id="KAL0570494.1"/>
    </source>
</evidence>
<dbReference type="EMBL" id="JBAHYK010000924">
    <property type="protein sequence ID" value="KAL0570494.1"/>
    <property type="molecule type" value="Genomic_DNA"/>
</dbReference>
<feature type="non-terminal residue" evidence="2">
    <location>
        <position position="531"/>
    </location>
</feature>
<keyword evidence="3" id="KW-1185">Reference proteome</keyword>
<comment type="caution">
    <text evidence="2">The sequence shown here is derived from an EMBL/GenBank/DDBJ whole genome shotgun (WGS) entry which is preliminary data.</text>
</comment>
<dbReference type="SUPFAM" id="SSF52058">
    <property type="entry name" value="L domain-like"/>
    <property type="match status" value="1"/>
</dbReference>
<dbReference type="Proteomes" id="UP001465976">
    <property type="component" value="Unassembled WGS sequence"/>
</dbReference>
<accession>A0ABR3F5K1</accession>
<evidence type="ECO:0008006" key="4">
    <source>
        <dbReference type="Google" id="ProtNLM"/>
    </source>
</evidence>